<organism evidence="2 3">
    <name type="scientific">Hondaea fermentalgiana</name>
    <dbReference type="NCBI Taxonomy" id="2315210"/>
    <lineage>
        <taxon>Eukaryota</taxon>
        <taxon>Sar</taxon>
        <taxon>Stramenopiles</taxon>
        <taxon>Bigyra</taxon>
        <taxon>Labyrinthulomycetes</taxon>
        <taxon>Thraustochytrida</taxon>
        <taxon>Thraustochytriidae</taxon>
        <taxon>Hondaea</taxon>
    </lineage>
</organism>
<comment type="caution">
    <text evidence="2">The sequence shown here is derived from an EMBL/GenBank/DDBJ whole genome shotgun (WGS) entry which is preliminary data.</text>
</comment>
<sequence length="185" mass="20415">MEQVGNQDGTSKYAGPSSTGEPERHEQEGQQDGQRQGQQKQQEQESKVADAAGDQAGAEERESNNKFVVVVNAKENKPMHNALVHVLDLKSKVVVQQFLVSRNKENQLLLRELPGLVRGIVFTTASVIQHHQNKSKLVFLFTSKRSDLQGKYLFRITAEGSFVDSKLVSTSMGAVHDLLNDDAGT</sequence>
<keyword evidence="3" id="KW-1185">Reference proteome</keyword>
<proteinExistence type="predicted"/>
<gene>
    <name evidence="2" type="ORF">FCC1311_080102</name>
</gene>
<dbReference type="AlphaFoldDB" id="A0A2R5GMC8"/>
<reference evidence="2 3" key="1">
    <citation type="submission" date="2017-12" db="EMBL/GenBank/DDBJ databases">
        <title>Sequencing, de novo assembly and annotation of complete genome of a new Thraustochytrid species, strain FCC1311.</title>
        <authorList>
            <person name="Sedici K."/>
            <person name="Godart F."/>
            <person name="Aiese Cigliano R."/>
            <person name="Sanseverino W."/>
            <person name="Barakat M."/>
            <person name="Ortet P."/>
            <person name="Marechal E."/>
            <person name="Cagnac O."/>
            <person name="Amato A."/>
        </authorList>
    </citation>
    <scope>NUCLEOTIDE SEQUENCE [LARGE SCALE GENOMIC DNA]</scope>
</reference>
<feature type="region of interest" description="Disordered" evidence="1">
    <location>
        <begin position="1"/>
        <end position="63"/>
    </location>
</feature>
<feature type="compositionally biased region" description="Low complexity" evidence="1">
    <location>
        <begin position="30"/>
        <end position="41"/>
    </location>
</feature>
<accession>A0A2R5GMC8</accession>
<feature type="compositionally biased region" description="Polar residues" evidence="1">
    <location>
        <begin position="1"/>
        <end position="20"/>
    </location>
</feature>
<evidence type="ECO:0000313" key="3">
    <source>
        <dbReference type="Proteomes" id="UP000241890"/>
    </source>
</evidence>
<evidence type="ECO:0000313" key="2">
    <source>
        <dbReference type="EMBL" id="GBG31785.1"/>
    </source>
</evidence>
<dbReference type="Proteomes" id="UP000241890">
    <property type="component" value="Unassembled WGS sequence"/>
</dbReference>
<evidence type="ECO:0000256" key="1">
    <source>
        <dbReference type="SAM" id="MobiDB-lite"/>
    </source>
</evidence>
<dbReference type="InParanoid" id="A0A2R5GMC8"/>
<protein>
    <submittedName>
        <fullName evidence="2">Uncharacterized protein</fullName>
    </submittedName>
</protein>
<dbReference type="EMBL" id="BEYU01000107">
    <property type="protein sequence ID" value="GBG31785.1"/>
    <property type="molecule type" value="Genomic_DNA"/>
</dbReference>
<name>A0A2R5GMC8_9STRA</name>